<dbReference type="Proteomes" id="UP000199101">
    <property type="component" value="Unassembled WGS sequence"/>
</dbReference>
<feature type="domain" description="Dienelactone hydrolase" evidence="1">
    <location>
        <begin position="86"/>
        <end position="183"/>
    </location>
</feature>
<dbReference type="Gene3D" id="3.40.50.1820">
    <property type="entry name" value="alpha/beta hydrolase"/>
    <property type="match status" value="1"/>
</dbReference>
<name>A0A1C3VJJ9_9HYPH</name>
<dbReference type="AlphaFoldDB" id="A0A1C3VJJ9"/>
<proteinExistence type="predicted"/>
<dbReference type="GO" id="GO:0016787">
    <property type="term" value="F:hydrolase activity"/>
    <property type="evidence" value="ECO:0007669"/>
    <property type="project" value="InterPro"/>
</dbReference>
<dbReference type="SUPFAM" id="SSF53474">
    <property type="entry name" value="alpha/beta-Hydrolases"/>
    <property type="match status" value="1"/>
</dbReference>
<dbReference type="STRING" id="410764.GA0061103_3880"/>
<dbReference type="Pfam" id="PF01738">
    <property type="entry name" value="DLH"/>
    <property type="match status" value="1"/>
</dbReference>
<dbReference type="InterPro" id="IPR002925">
    <property type="entry name" value="Dienelactn_hydro"/>
</dbReference>
<evidence type="ECO:0000259" key="1">
    <source>
        <dbReference type="Pfam" id="PF01738"/>
    </source>
</evidence>
<dbReference type="InterPro" id="IPR029058">
    <property type="entry name" value="AB_hydrolase_fold"/>
</dbReference>
<accession>A0A1C3VJJ9</accession>
<protein>
    <submittedName>
        <fullName evidence="2">Phospholipase/carboxylesterase</fullName>
    </submittedName>
</protein>
<gene>
    <name evidence="2" type="ORF">GA0061103_3880</name>
</gene>
<evidence type="ECO:0000313" key="2">
    <source>
        <dbReference type="EMBL" id="SCB27878.1"/>
    </source>
</evidence>
<dbReference type="EMBL" id="FMAG01000003">
    <property type="protein sequence ID" value="SCB27878.1"/>
    <property type="molecule type" value="Genomic_DNA"/>
</dbReference>
<sequence length="203" mass="22124">MTDTTYVHRLRAGASGKPIFFTFHGTGGDENQFFDFASRLLPDATIVSPRGDVSEYGAARFFRRMGEGVYDMADLARATEKMASYVSELAAEHGASQVLGLGFSNGANILANVLIEHGDLFDAAVLMHPLIPFQPKDNSRLEGKRVLITTGERDPIAPAPVTKALADYFARQSADVTLEWHPGGHDIRPNEIEAIRGFLAPYA</sequence>
<organism evidence="2 3">
    <name type="scientific">Rhizobium multihospitium</name>
    <dbReference type="NCBI Taxonomy" id="410764"/>
    <lineage>
        <taxon>Bacteria</taxon>
        <taxon>Pseudomonadati</taxon>
        <taxon>Pseudomonadota</taxon>
        <taxon>Alphaproteobacteria</taxon>
        <taxon>Hyphomicrobiales</taxon>
        <taxon>Rhizobiaceae</taxon>
        <taxon>Rhizobium/Agrobacterium group</taxon>
        <taxon>Rhizobium</taxon>
    </lineage>
</organism>
<dbReference type="RefSeq" id="WP_092712100.1">
    <property type="nucleotide sequence ID" value="NZ_FMAG01000003.1"/>
</dbReference>
<dbReference type="OrthoDB" id="9796570at2"/>
<keyword evidence="3" id="KW-1185">Reference proteome</keyword>
<evidence type="ECO:0000313" key="3">
    <source>
        <dbReference type="Proteomes" id="UP000199101"/>
    </source>
</evidence>
<reference evidence="3" key="1">
    <citation type="submission" date="2016-08" db="EMBL/GenBank/DDBJ databases">
        <authorList>
            <person name="Varghese N."/>
            <person name="Submissions Spin"/>
        </authorList>
    </citation>
    <scope>NUCLEOTIDE SEQUENCE [LARGE SCALE GENOMIC DNA]</scope>
    <source>
        <strain evidence="3">HAMBI 2975</strain>
    </source>
</reference>